<evidence type="ECO:0000313" key="3">
    <source>
        <dbReference type="Proteomes" id="UP000199496"/>
    </source>
</evidence>
<proteinExistence type="predicted"/>
<dbReference type="EMBL" id="FOFO01000024">
    <property type="protein sequence ID" value="SEQ32326.1"/>
    <property type="molecule type" value="Genomic_DNA"/>
</dbReference>
<sequence length="159" mass="16605">MIVTTPVMNPVQPVIPNAVVPALVEREGGGGTITATDIERAVLNSQEAEQGRADTSRSAEEAIARQQGSSELAAQARMQAAREGDTAPNAGPDPARMAVTAPAPQATQAPGPDPLGNTGNDPNPAALSQLQERLEARIARDMFPDPNRPADSSRFFDVT</sequence>
<evidence type="ECO:0000256" key="1">
    <source>
        <dbReference type="SAM" id="MobiDB-lite"/>
    </source>
</evidence>
<feature type="compositionally biased region" description="Low complexity" evidence="1">
    <location>
        <begin position="98"/>
        <end position="110"/>
    </location>
</feature>
<dbReference type="AlphaFoldDB" id="A0A1H9F2Y5"/>
<feature type="compositionally biased region" description="Basic and acidic residues" evidence="1">
    <location>
        <begin position="49"/>
        <end position="63"/>
    </location>
</feature>
<feature type="compositionally biased region" description="Polar residues" evidence="1">
    <location>
        <begin position="117"/>
        <end position="131"/>
    </location>
</feature>
<feature type="region of interest" description="Disordered" evidence="1">
    <location>
        <begin position="45"/>
        <end position="159"/>
    </location>
</feature>
<gene>
    <name evidence="2" type="ORF">SAMN05421693_12423</name>
</gene>
<reference evidence="2 3" key="1">
    <citation type="submission" date="2016-10" db="EMBL/GenBank/DDBJ databases">
        <authorList>
            <person name="de Groot N.N."/>
        </authorList>
    </citation>
    <scope>NUCLEOTIDE SEQUENCE [LARGE SCALE GENOMIC DNA]</scope>
    <source>
        <strain evidence="2 3">B7-7</strain>
    </source>
</reference>
<evidence type="ECO:0000313" key="2">
    <source>
        <dbReference type="EMBL" id="SEQ32326.1"/>
    </source>
</evidence>
<dbReference type="STRING" id="867345.SAMN05421693_12423"/>
<protein>
    <submittedName>
        <fullName evidence="2">Uncharacterized protein</fullName>
    </submittedName>
</protein>
<feature type="compositionally biased region" description="Basic and acidic residues" evidence="1">
    <location>
        <begin position="132"/>
        <end position="143"/>
    </location>
</feature>
<accession>A0A1H9F2Y5</accession>
<keyword evidence="3" id="KW-1185">Reference proteome</keyword>
<name>A0A1H9F2Y5_9GAMM</name>
<dbReference type="Proteomes" id="UP000199496">
    <property type="component" value="Unassembled WGS sequence"/>
</dbReference>
<organism evidence="2 3">
    <name type="scientific">Ectothiorhodospira magna</name>
    <dbReference type="NCBI Taxonomy" id="867345"/>
    <lineage>
        <taxon>Bacteria</taxon>
        <taxon>Pseudomonadati</taxon>
        <taxon>Pseudomonadota</taxon>
        <taxon>Gammaproteobacteria</taxon>
        <taxon>Chromatiales</taxon>
        <taxon>Ectothiorhodospiraceae</taxon>
        <taxon>Ectothiorhodospira</taxon>
    </lineage>
</organism>